<organism evidence="4 5">
    <name type="scientific">Roseovarius indicus</name>
    <dbReference type="NCBI Taxonomy" id="540747"/>
    <lineage>
        <taxon>Bacteria</taxon>
        <taxon>Pseudomonadati</taxon>
        <taxon>Pseudomonadota</taxon>
        <taxon>Alphaproteobacteria</taxon>
        <taxon>Rhodobacterales</taxon>
        <taxon>Roseobacteraceae</taxon>
        <taxon>Roseovarius</taxon>
    </lineage>
</organism>
<evidence type="ECO:0000256" key="2">
    <source>
        <dbReference type="ARBA" id="ARBA00012737"/>
    </source>
</evidence>
<dbReference type="InterPro" id="IPR014729">
    <property type="entry name" value="Rossmann-like_a/b/a_fold"/>
</dbReference>
<dbReference type="RefSeq" id="WP_074940237.1">
    <property type="nucleotide sequence ID" value="NZ_CP031598.1"/>
</dbReference>
<dbReference type="Gene3D" id="3.40.50.620">
    <property type="entry name" value="HUPs"/>
    <property type="match status" value="1"/>
</dbReference>
<dbReference type="InterPro" id="IPR051786">
    <property type="entry name" value="ASN_synthetase/amidase"/>
</dbReference>
<evidence type="ECO:0000313" key="5">
    <source>
        <dbReference type="Proteomes" id="UP000325785"/>
    </source>
</evidence>
<dbReference type="EC" id="6.3.5.4" evidence="2"/>
<dbReference type="KEGG" id="rid:RIdsm_04351"/>
<dbReference type="OrthoDB" id="4897717at2"/>
<dbReference type="PANTHER" id="PTHR43284:SF1">
    <property type="entry name" value="ASPARAGINE SYNTHETASE"/>
    <property type="match status" value="1"/>
</dbReference>
<dbReference type="PANTHER" id="PTHR43284">
    <property type="entry name" value="ASPARAGINE SYNTHETASE (GLUTAMINE-HYDROLYZING)"/>
    <property type="match status" value="1"/>
</dbReference>
<dbReference type="SUPFAM" id="SSF52402">
    <property type="entry name" value="Adenine nucleotide alpha hydrolases-like"/>
    <property type="match status" value="1"/>
</dbReference>
<name>A0A5P3AIR5_9RHOB</name>
<dbReference type="EMBL" id="CP031598">
    <property type="protein sequence ID" value="QEW28520.1"/>
    <property type="molecule type" value="Genomic_DNA"/>
</dbReference>
<dbReference type="GO" id="GO:0004066">
    <property type="term" value="F:asparagine synthase (glutamine-hydrolyzing) activity"/>
    <property type="evidence" value="ECO:0007669"/>
    <property type="project" value="UniProtKB-EC"/>
</dbReference>
<dbReference type="AlphaFoldDB" id="A0A5P3AIR5"/>
<comment type="pathway">
    <text evidence="1">Amino-acid biosynthesis; L-asparagine biosynthesis; L-asparagine from L-aspartate (L-Gln route): step 1/1.</text>
</comment>
<proteinExistence type="predicted"/>
<comment type="catalytic activity">
    <reaction evidence="3">
        <text>L-aspartate + L-glutamine + ATP + H2O = L-asparagine + L-glutamate + AMP + diphosphate + H(+)</text>
        <dbReference type="Rhea" id="RHEA:12228"/>
        <dbReference type="ChEBI" id="CHEBI:15377"/>
        <dbReference type="ChEBI" id="CHEBI:15378"/>
        <dbReference type="ChEBI" id="CHEBI:29985"/>
        <dbReference type="ChEBI" id="CHEBI:29991"/>
        <dbReference type="ChEBI" id="CHEBI:30616"/>
        <dbReference type="ChEBI" id="CHEBI:33019"/>
        <dbReference type="ChEBI" id="CHEBI:58048"/>
        <dbReference type="ChEBI" id="CHEBI:58359"/>
        <dbReference type="ChEBI" id="CHEBI:456215"/>
        <dbReference type="EC" id="6.3.5.4"/>
    </reaction>
</comment>
<dbReference type="SUPFAM" id="SSF56235">
    <property type="entry name" value="N-terminal nucleophile aminohydrolases (Ntn hydrolases)"/>
    <property type="match status" value="1"/>
</dbReference>
<protein>
    <recommendedName>
        <fullName evidence="2">asparagine synthase (glutamine-hydrolyzing)</fullName>
        <ecNumber evidence="2">6.3.5.4</ecNumber>
    </recommendedName>
</protein>
<accession>A0A5P3AIR5</accession>
<sequence length="522" mass="57942">MTARPDDDPPFLMLRREGDDVVVRGARRWRSVEHGKAATVWAEWDWTDGRLTAKADRYGFFNLFWYEKDGVVAVSPSLVKLVAEGCDATQDKRGLAVFHRIGIFVNDDTPLEHVKTLPPGGVLTWDGKGPAKVVSGATMPGTQEISRDGAVEGMITHFRSAVGRALAEHDGPFHVPLSGGRDSRHILLEVLHQGRRPESCITFHHNGSIPNREAMAARALCERLGVTHEMLGYARPRLADVVRALVMTGLCADEHSQMMPLNDYFLGRDAVSFDGIAGDILTNPDDSADWFMGLSLNGDWKGIAQGMMDGHGKVISQAHWGKGAGPIYSPGMDEEVRDYVAPAIAQYADAPDPYQMFWMFHRTRREINFVPQAILGSARKVFCPYLDPEFVEFCISLPYSVTKDQQLHNDAIARAYPEVADIPYQEGFAEPPMQRAPLSAKVRRVGDAMRIVRGLGVEDRMGQVMRFVTAPEKLNRHHADIYALHAHCLAGLDRGKAQRLLDLAAELVARRPAKLVSDRYEG</sequence>
<dbReference type="InterPro" id="IPR029055">
    <property type="entry name" value="Ntn_hydrolases_N"/>
</dbReference>
<evidence type="ECO:0000256" key="3">
    <source>
        <dbReference type="ARBA" id="ARBA00048741"/>
    </source>
</evidence>
<dbReference type="Proteomes" id="UP000325785">
    <property type="component" value="Chromosome"/>
</dbReference>
<evidence type="ECO:0000313" key="4">
    <source>
        <dbReference type="EMBL" id="QEW28520.1"/>
    </source>
</evidence>
<gene>
    <name evidence="4" type="ORF">RIdsm_04351</name>
</gene>
<reference evidence="4 5" key="1">
    <citation type="submission" date="2018-08" db="EMBL/GenBank/DDBJ databases">
        <title>Genetic Globetrotter - A new plasmid hitch-hiking vast phylogenetic and geographic distances.</title>
        <authorList>
            <person name="Vollmers J."/>
            <person name="Petersen J."/>
        </authorList>
    </citation>
    <scope>NUCLEOTIDE SEQUENCE [LARGE SCALE GENOMIC DNA]</scope>
    <source>
        <strain evidence="4 5">DSM 26383</strain>
    </source>
</reference>
<evidence type="ECO:0000256" key="1">
    <source>
        <dbReference type="ARBA" id="ARBA00005187"/>
    </source>
</evidence>